<dbReference type="RefSeq" id="WP_216877825.1">
    <property type="nucleotide sequence ID" value="NZ_JAERQM010000006.1"/>
</dbReference>
<comment type="caution">
    <text evidence="1">The sequence shown here is derived from an EMBL/GenBank/DDBJ whole genome shotgun (WGS) entry which is preliminary data.</text>
</comment>
<evidence type="ECO:0000313" key="1">
    <source>
        <dbReference type="EMBL" id="MBU8545797.1"/>
    </source>
</evidence>
<dbReference type="InterPro" id="IPR010877">
    <property type="entry name" value="Phage_Mu_Gp46"/>
</dbReference>
<organism evidence="1 2">
    <name type="scientific">Falsiroseomonas oleicola</name>
    <dbReference type="NCBI Taxonomy" id="2801474"/>
    <lineage>
        <taxon>Bacteria</taxon>
        <taxon>Pseudomonadati</taxon>
        <taxon>Pseudomonadota</taxon>
        <taxon>Alphaproteobacteria</taxon>
        <taxon>Acetobacterales</taxon>
        <taxon>Roseomonadaceae</taxon>
        <taxon>Falsiroseomonas</taxon>
    </lineage>
</organism>
<sequence length="149" mass="16708">MTATDIAIVWDAERSQGDWQLTEGGDFVTAQALETAVMISLFTDARAAPDDVLPQGETDRRGWWGNALGEDPIGSRLWLLRRAKRRPETLNLARDYIREALAWLIEDGIARKVEVTTSWISPSRMGAAITIHQPHRSAALRAEWAWQGI</sequence>
<dbReference type="Pfam" id="PF07409">
    <property type="entry name" value="GP46"/>
    <property type="match status" value="1"/>
</dbReference>
<protein>
    <submittedName>
        <fullName evidence="1">Phage GP46 family protein</fullName>
    </submittedName>
</protein>
<gene>
    <name evidence="1" type="ORF">JJQ90_18890</name>
</gene>
<evidence type="ECO:0000313" key="2">
    <source>
        <dbReference type="Proteomes" id="UP000689967"/>
    </source>
</evidence>
<dbReference type="Proteomes" id="UP000689967">
    <property type="component" value="Unassembled WGS sequence"/>
</dbReference>
<reference evidence="1 2" key="1">
    <citation type="submission" date="2021-01" db="EMBL/GenBank/DDBJ databases">
        <title>Roseomonas sp. nov, a bacterium isolated from an oil production mixture in Yumen Oilfield.</title>
        <authorList>
            <person name="Wu D."/>
        </authorList>
    </citation>
    <scope>NUCLEOTIDE SEQUENCE [LARGE SCALE GENOMIC DNA]</scope>
    <source>
        <strain evidence="1 2">ROY-5-3</strain>
    </source>
</reference>
<accession>A0ABS6HAP7</accession>
<proteinExistence type="predicted"/>
<dbReference type="EMBL" id="JAERQM010000006">
    <property type="protein sequence ID" value="MBU8545797.1"/>
    <property type="molecule type" value="Genomic_DNA"/>
</dbReference>
<name>A0ABS6HAP7_9PROT</name>
<keyword evidence="2" id="KW-1185">Reference proteome</keyword>